<organism evidence="1 2">
    <name type="scientific">Pseudotabrizicola sediminis</name>
    <dbReference type="NCBI Taxonomy" id="2486418"/>
    <lineage>
        <taxon>Bacteria</taxon>
        <taxon>Pseudomonadati</taxon>
        <taxon>Pseudomonadota</taxon>
        <taxon>Alphaproteobacteria</taxon>
        <taxon>Rhodobacterales</taxon>
        <taxon>Paracoccaceae</taxon>
        <taxon>Pseudotabrizicola</taxon>
    </lineage>
</organism>
<accession>A0ABY2KGI0</accession>
<evidence type="ECO:0000313" key="1">
    <source>
        <dbReference type="EMBL" id="TGD41275.1"/>
    </source>
</evidence>
<proteinExistence type="predicted"/>
<comment type="caution">
    <text evidence="1">The sequence shown here is derived from an EMBL/GenBank/DDBJ whole genome shotgun (WGS) entry which is preliminary data.</text>
</comment>
<reference evidence="1 2" key="1">
    <citation type="submission" date="2018-11" db="EMBL/GenBank/DDBJ databases">
        <title>Tabrizicola sp. isolated from sediment of alpine lake.</title>
        <authorList>
            <person name="Liu Z."/>
        </authorList>
    </citation>
    <scope>NUCLEOTIDE SEQUENCE [LARGE SCALE GENOMIC DNA]</scope>
    <source>
        <strain evidence="1 2">DRYC-M-16</strain>
    </source>
</reference>
<name>A0ABY2KGI0_9RHOB</name>
<gene>
    <name evidence="1" type="ORF">EEB11_19160</name>
</gene>
<keyword evidence="2" id="KW-1185">Reference proteome</keyword>
<sequence length="67" mass="7009">MEGGGKLTSAPLRLAGAAKVALRARPERPARTANLVTRFGPVTIKCPANLARQEGLAETVQVSLVEV</sequence>
<dbReference type="Proteomes" id="UP000297741">
    <property type="component" value="Unassembled WGS sequence"/>
</dbReference>
<dbReference type="EMBL" id="RPEM01000036">
    <property type="protein sequence ID" value="TGD41275.1"/>
    <property type="molecule type" value="Genomic_DNA"/>
</dbReference>
<evidence type="ECO:0000313" key="2">
    <source>
        <dbReference type="Proteomes" id="UP000297741"/>
    </source>
</evidence>
<protein>
    <submittedName>
        <fullName evidence="1">Uncharacterized protein</fullName>
    </submittedName>
</protein>